<name>A0ABR1WXN9_9PEZI</name>
<proteinExistence type="predicted"/>
<dbReference type="RefSeq" id="XP_066670783.1">
    <property type="nucleotide sequence ID" value="XM_066807165.1"/>
</dbReference>
<gene>
    <name evidence="1" type="ORF">PG997_002850</name>
</gene>
<dbReference type="Proteomes" id="UP001433268">
    <property type="component" value="Unassembled WGS sequence"/>
</dbReference>
<keyword evidence="2" id="KW-1185">Reference proteome</keyword>
<protein>
    <submittedName>
        <fullName evidence="1">Uncharacterized protein</fullName>
    </submittedName>
</protein>
<reference evidence="1 2" key="1">
    <citation type="submission" date="2023-01" db="EMBL/GenBank/DDBJ databases">
        <title>Analysis of 21 Apiospora genomes using comparative genomics revels a genus with tremendous synthesis potential of carbohydrate active enzymes and secondary metabolites.</title>
        <authorList>
            <person name="Sorensen T."/>
        </authorList>
    </citation>
    <scope>NUCLEOTIDE SEQUENCE [LARGE SCALE GENOMIC DNA]</scope>
    <source>
        <strain evidence="1 2">CBS 114990</strain>
    </source>
</reference>
<comment type="caution">
    <text evidence="1">The sequence shown here is derived from an EMBL/GenBank/DDBJ whole genome shotgun (WGS) entry which is preliminary data.</text>
</comment>
<evidence type="ECO:0000313" key="1">
    <source>
        <dbReference type="EMBL" id="KAK8087889.1"/>
    </source>
</evidence>
<organism evidence="1 2">
    <name type="scientific">Apiospora hydei</name>
    <dbReference type="NCBI Taxonomy" id="1337664"/>
    <lineage>
        <taxon>Eukaryota</taxon>
        <taxon>Fungi</taxon>
        <taxon>Dikarya</taxon>
        <taxon>Ascomycota</taxon>
        <taxon>Pezizomycotina</taxon>
        <taxon>Sordariomycetes</taxon>
        <taxon>Xylariomycetidae</taxon>
        <taxon>Amphisphaeriales</taxon>
        <taxon>Apiosporaceae</taxon>
        <taxon>Apiospora</taxon>
    </lineage>
</organism>
<dbReference type="EMBL" id="JAQQWN010000004">
    <property type="protein sequence ID" value="KAK8087889.1"/>
    <property type="molecule type" value="Genomic_DNA"/>
</dbReference>
<accession>A0ABR1WXN9</accession>
<sequence length="128" mass="14943">MYSQESTPLTAAALRVCQVKIRHRLREGRRKVKSRLQSTAYVDLAADDQKIILDAVNKEYRARVTLESWTDAVDAREAIVPRLGRNEYFRYEHVIKQAIVKVFNNYIHLFRNEGEDHPTVEELANRTT</sequence>
<evidence type="ECO:0000313" key="2">
    <source>
        <dbReference type="Proteomes" id="UP001433268"/>
    </source>
</evidence>
<dbReference type="GeneID" id="92040225"/>